<reference evidence="2" key="1">
    <citation type="submission" date="2021-02" db="EMBL/GenBank/DDBJ databases">
        <authorList>
            <person name="Nowell W R."/>
        </authorList>
    </citation>
    <scope>NUCLEOTIDE SEQUENCE</scope>
</reference>
<protein>
    <recommendedName>
        <fullName evidence="1">Peptidase M28 domain-containing protein</fullName>
    </recommendedName>
</protein>
<dbReference type="Pfam" id="PF04389">
    <property type="entry name" value="Peptidase_M28"/>
    <property type="match status" value="1"/>
</dbReference>
<dbReference type="Proteomes" id="UP000663864">
    <property type="component" value="Unassembled WGS sequence"/>
</dbReference>
<accession>A0A814KVY5</accession>
<name>A0A814KVY5_9BILA</name>
<dbReference type="SUPFAM" id="SSF53187">
    <property type="entry name" value="Zn-dependent exopeptidases"/>
    <property type="match status" value="1"/>
</dbReference>
<organism evidence="2 3">
    <name type="scientific">Rotaria sordida</name>
    <dbReference type="NCBI Taxonomy" id="392033"/>
    <lineage>
        <taxon>Eukaryota</taxon>
        <taxon>Metazoa</taxon>
        <taxon>Spiralia</taxon>
        <taxon>Gnathifera</taxon>
        <taxon>Rotifera</taxon>
        <taxon>Eurotatoria</taxon>
        <taxon>Bdelloidea</taxon>
        <taxon>Philodinida</taxon>
        <taxon>Philodinidae</taxon>
        <taxon>Rotaria</taxon>
    </lineage>
</organism>
<dbReference type="Gene3D" id="3.40.630.10">
    <property type="entry name" value="Zn peptidases"/>
    <property type="match status" value="1"/>
</dbReference>
<dbReference type="InterPro" id="IPR007484">
    <property type="entry name" value="Peptidase_M28"/>
</dbReference>
<evidence type="ECO:0000313" key="3">
    <source>
        <dbReference type="Proteomes" id="UP000663864"/>
    </source>
</evidence>
<gene>
    <name evidence="2" type="ORF">ZHD862_LOCUS15336</name>
</gene>
<proteinExistence type="predicted"/>
<evidence type="ECO:0000259" key="1">
    <source>
        <dbReference type="Pfam" id="PF04389"/>
    </source>
</evidence>
<sequence>MQLLNAATNTNANVSIMMNIEMSDAEGIGNICADTPSGDKTKTILIGAHSDGVQAGSGINDNAGPNYRFGIHDCATAPASTTKVALHGTNRITDLFRQWFTEQKLPWSNASFNGGSDYAPFLANGLAVGGVNTGAGGIKSPHERDQYSAMLGTGNGGIANAAYDPCYHQQCDRIRNINPFAYEKVVKSAAYAIEYMGRLNNLEKWLYPEGRPKQLEPFNRNQLYNTQSDPRLY</sequence>
<comment type="caution">
    <text evidence="2">The sequence shown here is derived from an EMBL/GenBank/DDBJ whole genome shotgun (WGS) entry which is preliminary data.</text>
</comment>
<feature type="domain" description="Peptidase M28" evidence="1">
    <location>
        <begin position="104"/>
        <end position="191"/>
    </location>
</feature>
<dbReference type="EMBL" id="CAJNOT010000690">
    <property type="protein sequence ID" value="CAF1056530.1"/>
    <property type="molecule type" value="Genomic_DNA"/>
</dbReference>
<evidence type="ECO:0000313" key="2">
    <source>
        <dbReference type="EMBL" id="CAF1056530.1"/>
    </source>
</evidence>
<dbReference type="AlphaFoldDB" id="A0A814KVY5"/>